<dbReference type="Proteomes" id="UP000067625">
    <property type="component" value="Chromosome"/>
</dbReference>
<dbReference type="RefSeq" id="WP_053603175.1">
    <property type="nucleotide sequence ID" value="NZ_CP012600.1"/>
</dbReference>
<dbReference type="OrthoDB" id="9816309at2"/>
<dbReference type="InterPro" id="IPR022642">
    <property type="entry name" value="CheR_C"/>
</dbReference>
<dbReference type="Pfam" id="PF03705">
    <property type="entry name" value="CheR_N"/>
    <property type="match status" value="1"/>
</dbReference>
<evidence type="ECO:0000313" key="5">
    <source>
        <dbReference type="EMBL" id="ALC81418.1"/>
    </source>
</evidence>
<dbReference type="EMBL" id="CP012600">
    <property type="protein sequence ID" value="ALC81418.1"/>
    <property type="molecule type" value="Genomic_DNA"/>
</dbReference>
<dbReference type="AlphaFoldDB" id="A0A0M4FTE7"/>
<dbReference type="PANTHER" id="PTHR24422">
    <property type="entry name" value="CHEMOTAXIS PROTEIN METHYLTRANSFERASE"/>
    <property type="match status" value="1"/>
</dbReference>
<dbReference type="PROSITE" id="PS50123">
    <property type="entry name" value="CHER"/>
    <property type="match status" value="1"/>
</dbReference>
<dbReference type="Gene3D" id="3.40.50.150">
    <property type="entry name" value="Vaccinia Virus protein VP39"/>
    <property type="match status" value="1"/>
</dbReference>
<dbReference type="PANTHER" id="PTHR24422:SF19">
    <property type="entry name" value="CHEMOTAXIS PROTEIN METHYLTRANSFERASE"/>
    <property type="match status" value="1"/>
</dbReference>
<dbReference type="GO" id="GO:0032259">
    <property type="term" value="P:methylation"/>
    <property type="evidence" value="ECO:0007669"/>
    <property type="project" value="UniProtKB-KW"/>
</dbReference>
<organism evidence="5 6">
    <name type="scientific">Bacillus gobiensis</name>
    <dbReference type="NCBI Taxonomy" id="1441095"/>
    <lineage>
        <taxon>Bacteria</taxon>
        <taxon>Bacillati</taxon>
        <taxon>Bacillota</taxon>
        <taxon>Bacilli</taxon>
        <taxon>Bacillales</taxon>
        <taxon>Bacillaceae</taxon>
        <taxon>Bacillus</taxon>
    </lineage>
</organism>
<evidence type="ECO:0000256" key="1">
    <source>
        <dbReference type="ARBA" id="ARBA00022603"/>
    </source>
</evidence>
<dbReference type="InterPro" id="IPR000780">
    <property type="entry name" value="CheR_MeTrfase"/>
</dbReference>
<dbReference type="SUPFAM" id="SSF53335">
    <property type="entry name" value="S-adenosyl-L-methionine-dependent methyltransferases"/>
    <property type="match status" value="1"/>
</dbReference>
<dbReference type="InterPro" id="IPR022641">
    <property type="entry name" value="CheR_N"/>
</dbReference>
<reference evidence="5 6" key="2">
    <citation type="journal article" date="2016" name="Int. J. Syst. Evol. Microbiol.">
        <title>Bacillus gobiensis sp. nov., isolated from a soil sample.</title>
        <authorList>
            <person name="Liu B."/>
            <person name="Liu G.H."/>
            <person name="Cetin S."/>
            <person name="Schumann P."/>
            <person name="Pan Z.Z."/>
            <person name="Chen Q.Q."/>
        </authorList>
    </citation>
    <scope>NUCLEOTIDE SEQUENCE [LARGE SCALE GENOMIC DNA]</scope>
    <source>
        <strain evidence="5 6">FJAT-4402</strain>
    </source>
</reference>
<evidence type="ECO:0000256" key="3">
    <source>
        <dbReference type="ARBA" id="ARBA00022691"/>
    </source>
</evidence>
<accession>A0A0M4FTE7</accession>
<gene>
    <name evidence="5" type="ORF">AM592_07270</name>
</gene>
<keyword evidence="6" id="KW-1185">Reference proteome</keyword>
<dbReference type="InterPro" id="IPR050903">
    <property type="entry name" value="Bact_Chemotaxis_MeTrfase"/>
</dbReference>
<keyword evidence="2" id="KW-0808">Transferase</keyword>
<dbReference type="SUPFAM" id="SSF47757">
    <property type="entry name" value="Chemotaxis receptor methyltransferase CheR, N-terminal domain"/>
    <property type="match status" value="1"/>
</dbReference>
<keyword evidence="1" id="KW-0489">Methyltransferase</keyword>
<dbReference type="STRING" id="1441095.AM592_07270"/>
<dbReference type="CDD" id="cd02440">
    <property type="entry name" value="AdoMet_MTases"/>
    <property type="match status" value="1"/>
</dbReference>
<name>A0A0M4FTE7_9BACI</name>
<sequence>MNDYKYFVEKWKELTNINLALYKEAQMKRRLTSLYEKKGYRHFREFAKAVAEDTLLLNETLDRMTINVSEFYRNYKRWAVLEEKMLPMLQSGKMLKVWSAACSTGEDPYTLAMILEKAKPVSGYQIIATDIDAKALQTAIKGEYQKRSLQEVPESIKREFFEKNEDTYVVKECIKKHITFKTHNLLADLYENEFDLIVCRNVFIYFTEAAKETLYQKMSDSLLNKGILFVGSTEQIFHPEKYGLESVDTFFYQKS</sequence>
<dbReference type="Pfam" id="PF01739">
    <property type="entry name" value="CheR"/>
    <property type="match status" value="1"/>
</dbReference>
<dbReference type="SMART" id="SM00138">
    <property type="entry name" value="MeTrc"/>
    <property type="match status" value="1"/>
</dbReference>
<proteinExistence type="predicted"/>
<feature type="domain" description="CheR-type methyltransferase" evidence="4">
    <location>
        <begin position="1"/>
        <end position="255"/>
    </location>
</feature>
<evidence type="ECO:0000313" key="6">
    <source>
        <dbReference type="Proteomes" id="UP000067625"/>
    </source>
</evidence>
<evidence type="ECO:0000259" key="4">
    <source>
        <dbReference type="PROSITE" id="PS50123"/>
    </source>
</evidence>
<evidence type="ECO:0000256" key="2">
    <source>
        <dbReference type="ARBA" id="ARBA00022679"/>
    </source>
</evidence>
<protein>
    <submittedName>
        <fullName evidence="5">Chemotaxis protein</fullName>
    </submittedName>
</protein>
<reference evidence="6" key="1">
    <citation type="submission" date="2015-08" db="EMBL/GenBank/DDBJ databases">
        <title>Genome sequencing project for genomic taxonomy and phylogenomics of Bacillus-like bacteria.</title>
        <authorList>
            <person name="Liu B."/>
            <person name="Wang J."/>
            <person name="Zhu Y."/>
            <person name="Liu G."/>
            <person name="Chen Q."/>
            <person name="Chen Z."/>
            <person name="Lan J."/>
            <person name="Che J."/>
            <person name="Ge C."/>
            <person name="Shi H."/>
            <person name="Pan Z."/>
            <person name="Liu X."/>
        </authorList>
    </citation>
    <scope>NUCLEOTIDE SEQUENCE [LARGE SCALE GENOMIC DNA]</scope>
    <source>
        <strain evidence="6">FJAT-4402</strain>
    </source>
</reference>
<dbReference type="InterPro" id="IPR029063">
    <property type="entry name" value="SAM-dependent_MTases_sf"/>
</dbReference>
<dbReference type="PATRIC" id="fig|1441095.3.peg.1604"/>
<dbReference type="PRINTS" id="PR00996">
    <property type="entry name" value="CHERMTFRASE"/>
</dbReference>
<dbReference type="GO" id="GO:0008757">
    <property type="term" value="F:S-adenosylmethionine-dependent methyltransferase activity"/>
    <property type="evidence" value="ECO:0007669"/>
    <property type="project" value="InterPro"/>
</dbReference>
<keyword evidence="3" id="KW-0949">S-adenosyl-L-methionine</keyword>